<organism evidence="2 3">
    <name type="scientific">Microbulbifer aestuariivivens</name>
    <dbReference type="NCBI Taxonomy" id="1908308"/>
    <lineage>
        <taxon>Bacteria</taxon>
        <taxon>Pseudomonadati</taxon>
        <taxon>Pseudomonadota</taxon>
        <taxon>Gammaproteobacteria</taxon>
        <taxon>Cellvibrionales</taxon>
        <taxon>Microbulbiferaceae</taxon>
        <taxon>Microbulbifer</taxon>
    </lineage>
</organism>
<feature type="transmembrane region" description="Helical" evidence="1">
    <location>
        <begin position="287"/>
        <end position="306"/>
    </location>
</feature>
<evidence type="ECO:0000313" key="3">
    <source>
        <dbReference type="Proteomes" id="UP001408594"/>
    </source>
</evidence>
<reference evidence="2 3" key="1">
    <citation type="submission" date="2024-02" db="EMBL/GenBank/DDBJ databases">
        <title>Microbulbifer aestuariivivens NBRC 112533.</title>
        <authorList>
            <person name="Ichikawa N."/>
            <person name="Katano-Makiyama Y."/>
            <person name="Hidaka K."/>
        </authorList>
    </citation>
    <scope>NUCLEOTIDE SEQUENCE [LARGE SCALE GENOMIC DNA]</scope>
    <source>
        <strain evidence="2 3">NBRC 112533</strain>
    </source>
</reference>
<sequence length="321" mass="36377">MNFIQRYSRDGGFAIRGILVAVIALNILFGGYAFILNEWERYPLYLLTHPAWAMCLFLFLYPRINVMPIITGLMLLSLPQVSVVCYQVVDWLIDFIVPHDSGYRFNHLSDLVLSNAYAPLWEQLDYWSIGRHYAGAPDYGMFISFLNIAMLFGWLFFYGLLPQEAIESLAADRDIEFSYGLHYMVIRLLTMGGFFYIAFPLFEFTTDLPLGVQQLTLWTLLLIPLYGTSLSTFNWANTAKDKVAKGAILFGALVLGGITLYYTALHTRELAQALVALTQGDWLQARPLLYLGSLLFVAYMLFGLMYTPKGEGPVIADQRAA</sequence>
<dbReference type="RefSeq" id="WP_345548036.1">
    <property type="nucleotide sequence ID" value="NZ_BAABRT010000001.1"/>
</dbReference>
<gene>
    <name evidence="2" type="ORF">Maes01_00238</name>
</gene>
<accession>A0ABP9WL16</accession>
<dbReference type="Proteomes" id="UP001408594">
    <property type="component" value="Unassembled WGS sequence"/>
</dbReference>
<protein>
    <recommendedName>
        <fullName evidence="4">DUF1361 domain-containing protein</fullName>
    </recommendedName>
</protein>
<feature type="transmembrane region" description="Helical" evidence="1">
    <location>
        <begin position="247"/>
        <end position="267"/>
    </location>
</feature>
<keyword evidence="1" id="KW-1133">Transmembrane helix</keyword>
<comment type="caution">
    <text evidence="2">The sequence shown here is derived from an EMBL/GenBank/DDBJ whole genome shotgun (WGS) entry which is preliminary data.</text>
</comment>
<keyword evidence="3" id="KW-1185">Reference proteome</keyword>
<feature type="transmembrane region" description="Helical" evidence="1">
    <location>
        <begin position="181"/>
        <end position="202"/>
    </location>
</feature>
<evidence type="ECO:0000256" key="1">
    <source>
        <dbReference type="SAM" id="Phobius"/>
    </source>
</evidence>
<feature type="transmembrane region" description="Helical" evidence="1">
    <location>
        <begin position="42"/>
        <end position="61"/>
    </location>
</feature>
<feature type="transmembrane region" description="Helical" evidence="1">
    <location>
        <begin position="12"/>
        <end position="36"/>
    </location>
</feature>
<feature type="transmembrane region" description="Helical" evidence="1">
    <location>
        <begin position="214"/>
        <end position="235"/>
    </location>
</feature>
<evidence type="ECO:0008006" key="4">
    <source>
        <dbReference type="Google" id="ProtNLM"/>
    </source>
</evidence>
<feature type="transmembrane region" description="Helical" evidence="1">
    <location>
        <begin position="73"/>
        <end position="93"/>
    </location>
</feature>
<keyword evidence="1" id="KW-0472">Membrane</keyword>
<feature type="transmembrane region" description="Helical" evidence="1">
    <location>
        <begin position="139"/>
        <end position="161"/>
    </location>
</feature>
<proteinExistence type="predicted"/>
<dbReference type="EMBL" id="BAABRT010000001">
    <property type="protein sequence ID" value="GAA5523689.1"/>
    <property type="molecule type" value="Genomic_DNA"/>
</dbReference>
<evidence type="ECO:0000313" key="2">
    <source>
        <dbReference type="EMBL" id="GAA5523689.1"/>
    </source>
</evidence>
<name>A0ABP9WL16_9GAMM</name>
<keyword evidence="1" id="KW-0812">Transmembrane</keyword>